<feature type="compositionally biased region" description="Low complexity" evidence="6">
    <location>
        <begin position="407"/>
        <end position="437"/>
    </location>
</feature>
<dbReference type="AlphaFoldDB" id="A0A0P9H214"/>
<accession>A0A0P9H214</accession>
<dbReference type="Gene3D" id="1.20.5.170">
    <property type="match status" value="1"/>
</dbReference>
<feature type="compositionally biased region" description="Pro residues" evidence="6">
    <location>
        <begin position="328"/>
        <end position="337"/>
    </location>
</feature>
<feature type="region of interest" description="Disordered" evidence="6">
    <location>
        <begin position="122"/>
        <end position="167"/>
    </location>
</feature>
<dbReference type="GO" id="GO:0001228">
    <property type="term" value="F:DNA-binding transcription activator activity, RNA polymerase II-specific"/>
    <property type="evidence" value="ECO:0007669"/>
    <property type="project" value="TreeGrafter"/>
</dbReference>
<evidence type="ECO:0000259" key="7">
    <source>
        <dbReference type="PROSITE" id="PS50217"/>
    </source>
</evidence>
<evidence type="ECO:0000256" key="4">
    <source>
        <dbReference type="ARBA" id="ARBA00023163"/>
    </source>
</evidence>
<evidence type="ECO:0000256" key="5">
    <source>
        <dbReference type="ARBA" id="ARBA00023242"/>
    </source>
</evidence>
<feature type="compositionally biased region" description="Low complexity" evidence="6">
    <location>
        <begin position="360"/>
        <end position="383"/>
    </location>
</feature>
<dbReference type="InterPro" id="IPR004827">
    <property type="entry name" value="bZIP"/>
</dbReference>
<reference evidence="8 9" key="1">
    <citation type="journal article" date="2015" name="Front. Microbiol.">
        <title>Genome sequence of the plant growth promoting endophytic yeast Rhodotorula graminis WP1.</title>
        <authorList>
            <person name="Firrincieli A."/>
            <person name="Otillar R."/>
            <person name="Salamov A."/>
            <person name="Schmutz J."/>
            <person name="Khan Z."/>
            <person name="Redman R.S."/>
            <person name="Fleck N.D."/>
            <person name="Lindquist E."/>
            <person name="Grigoriev I.V."/>
            <person name="Doty S.L."/>
        </authorList>
    </citation>
    <scope>NUCLEOTIDE SEQUENCE [LARGE SCALE GENOMIC DNA]</scope>
    <source>
        <strain evidence="8 9">WP1</strain>
    </source>
</reference>
<feature type="compositionally biased region" description="Low complexity" evidence="6">
    <location>
        <begin position="146"/>
        <end position="160"/>
    </location>
</feature>
<dbReference type="PROSITE" id="PS00036">
    <property type="entry name" value="BZIP_BASIC"/>
    <property type="match status" value="1"/>
</dbReference>
<feature type="domain" description="BZIP" evidence="7">
    <location>
        <begin position="610"/>
        <end position="667"/>
    </location>
</feature>
<dbReference type="CDD" id="cd12193">
    <property type="entry name" value="bZIP_GCN4"/>
    <property type="match status" value="1"/>
</dbReference>
<feature type="region of interest" description="Disordered" evidence="6">
    <location>
        <begin position="272"/>
        <end position="291"/>
    </location>
</feature>
<keyword evidence="2" id="KW-0805">Transcription regulation</keyword>
<feature type="compositionally biased region" description="Polar residues" evidence="6">
    <location>
        <begin position="26"/>
        <end position="37"/>
    </location>
</feature>
<feature type="compositionally biased region" description="Pro residues" evidence="6">
    <location>
        <begin position="384"/>
        <end position="398"/>
    </location>
</feature>
<dbReference type="EMBL" id="KQ474081">
    <property type="protein sequence ID" value="KPV74056.1"/>
    <property type="molecule type" value="Genomic_DNA"/>
</dbReference>
<evidence type="ECO:0000256" key="3">
    <source>
        <dbReference type="ARBA" id="ARBA00023125"/>
    </source>
</evidence>
<feature type="compositionally biased region" description="Gly residues" evidence="6">
    <location>
        <begin position="586"/>
        <end position="601"/>
    </location>
</feature>
<keyword evidence="5" id="KW-0539">Nucleus</keyword>
<keyword evidence="4" id="KW-0804">Transcription</keyword>
<evidence type="ECO:0000256" key="6">
    <source>
        <dbReference type="SAM" id="MobiDB-lite"/>
    </source>
</evidence>
<keyword evidence="3" id="KW-0238">DNA-binding</keyword>
<dbReference type="PROSITE" id="PS50217">
    <property type="entry name" value="BZIP"/>
    <property type="match status" value="1"/>
</dbReference>
<protein>
    <recommendedName>
        <fullName evidence="7">BZIP domain-containing protein</fullName>
    </recommendedName>
</protein>
<name>A0A0P9H214_RHOGW</name>
<gene>
    <name evidence="8" type="ORF">RHOBADRAFT_54621</name>
</gene>
<dbReference type="GO" id="GO:0000977">
    <property type="term" value="F:RNA polymerase II transcription regulatory region sequence-specific DNA binding"/>
    <property type="evidence" value="ECO:0007669"/>
    <property type="project" value="TreeGrafter"/>
</dbReference>
<feature type="region of interest" description="Disordered" evidence="6">
    <location>
        <begin position="209"/>
        <end position="249"/>
    </location>
</feature>
<evidence type="ECO:0000256" key="1">
    <source>
        <dbReference type="ARBA" id="ARBA00004123"/>
    </source>
</evidence>
<dbReference type="GeneID" id="28977864"/>
<evidence type="ECO:0000313" key="8">
    <source>
        <dbReference type="EMBL" id="KPV74056.1"/>
    </source>
</evidence>
<dbReference type="PANTHER" id="PTHR13044">
    <property type="entry name" value="ACTIVATING TRANSCRIPTION FACTOR ATF 4/5"/>
    <property type="match status" value="1"/>
</dbReference>
<feature type="compositionally biased region" description="Low complexity" evidence="6">
    <location>
        <begin position="467"/>
        <end position="525"/>
    </location>
</feature>
<comment type="subcellular location">
    <subcellularLocation>
        <location evidence="1">Nucleus</location>
    </subcellularLocation>
</comment>
<keyword evidence="9" id="KW-1185">Reference proteome</keyword>
<dbReference type="GO" id="GO:0005634">
    <property type="term" value="C:nucleus"/>
    <property type="evidence" value="ECO:0007669"/>
    <property type="project" value="UniProtKB-SubCell"/>
</dbReference>
<dbReference type="PRINTS" id="PR01217">
    <property type="entry name" value="PRICHEXTENSN"/>
</dbReference>
<organism evidence="8 9">
    <name type="scientific">Rhodotorula graminis (strain WP1)</name>
    <dbReference type="NCBI Taxonomy" id="578459"/>
    <lineage>
        <taxon>Eukaryota</taxon>
        <taxon>Fungi</taxon>
        <taxon>Dikarya</taxon>
        <taxon>Basidiomycota</taxon>
        <taxon>Pucciniomycotina</taxon>
        <taxon>Microbotryomycetes</taxon>
        <taxon>Sporidiobolales</taxon>
        <taxon>Sporidiobolaceae</taxon>
        <taxon>Rhodotorula</taxon>
    </lineage>
</organism>
<feature type="region of interest" description="Disordered" evidence="6">
    <location>
        <begin position="1"/>
        <end position="76"/>
    </location>
</feature>
<dbReference type="PANTHER" id="PTHR13044:SF14">
    <property type="entry name" value="CRYPTOCEPHAL, ISOFORM A"/>
    <property type="match status" value="1"/>
</dbReference>
<dbReference type="RefSeq" id="XP_018270105.1">
    <property type="nucleotide sequence ID" value="XM_018417416.1"/>
</dbReference>
<dbReference type="STRING" id="578459.A0A0P9H214"/>
<sequence>MPPAPVHSALVAPVALSESVDPRRVTPTSPRQHGTAQEQERAYPHQSIQHTPSMSFYREPSPLFSTADDPPHQPPVVTAPVHQHLSCGPDGLNQYLVEDLFTASQSSSNKSVVLDPHAVLEQPHHHHHEQPPPPPPPGPPLIPLASRPRTSTWPSTTSTPLAFPDLNAPNSVPYLPLSFDRVQDRHAAFDAALGSPLLDDDECQYSPEDDTYAPSAWDGSPAMTDVDPVWGPRGEGEDDDGAAAARDDEASRGLRLFGQLSVEASEMEAMVRADREQQAAAQASPPTYSPVLAPMDVAHHAVSPPLGFLPPLPPIAEGASHAVLAFAPPAPPPPHPPSTSSSPPLADAEPVARSTRSRRSTSTSTASSASAAPTVPAPTVAAPAPAPAPPSFAPPAPSPARARPPRSRTSTINGASTVTAGAAVTPVASPLHAAASPAPAPSVRHDPSYLPGSRPPATFSTAVATGPRTASPPSVAAATSASASPPTGQGARSAPVPRSSAPSTAGAVSRAASRSSTRTSTSASPAPGPGPGSSSAAPFDPHAPRVALDAPTRPRTYAVESRTSAKAVPVKLLSRSRKRALSRGAEAGGERGTGTGTGTGGEAQVDEELVSEAERRRRANTLAARASRARKKDELEGLRRRVGELKEENERLRVWGEGLERELEEVRGEWRGKRRRIEEQE</sequence>
<dbReference type="OMA" id="QERAYPH"/>
<feature type="region of interest" description="Disordered" evidence="6">
    <location>
        <begin position="323"/>
        <end position="634"/>
    </location>
</feature>
<dbReference type="Pfam" id="PF07716">
    <property type="entry name" value="bZIP_2"/>
    <property type="match status" value="1"/>
</dbReference>
<evidence type="ECO:0000256" key="2">
    <source>
        <dbReference type="ARBA" id="ARBA00023015"/>
    </source>
</evidence>
<proteinExistence type="predicted"/>
<feature type="compositionally biased region" description="Pro residues" evidence="6">
    <location>
        <begin position="131"/>
        <end position="142"/>
    </location>
</feature>
<dbReference type="Proteomes" id="UP000053890">
    <property type="component" value="Unassembled WGS sequence"/>
</dbReference>
<evidence type="ECO:0000313" key="9">
    <source>
        <dbReference type="Proteomes" id="UP000053890"/>
    </source>
</evidence>
<dbReference type="SUPFAM" id="SSF57959">
    <property type="entry name" value="Leucine zipper domain"/>
    <property type="match status" value="1"/>
</dbReference>
<dbReference type="InterPro" id="IPR046347">
    <property type="entry name" value="bZIP_sf"/>
</dbReference>
<dbReference type="OrthoDB" id="10656246at2759"/>
<dbReference type="SMART" id="SM00338">
    <property type="entry name" value="BRLZ"/>
    <property type="match status" value="1"/>
</dbReference>